<reference evidence="5" key="1">
    <citation type="submission" date="2020-10" db="EMBL/GenBank/DDBJ databases">
        <title>Chromosome-scale genome assembly of the Allis shad, Alosa alosa.</title>
        <authorList>
            <person name="Margot Z."/>
            <person name="Christophe K."/>
            <person name="Cabau C."/>
            <person name="Louis A."/>
            <person name="Berthelot C."/>
            <person name="Parey E."/>
            <person name="Roest Crollius H."/>
            <person name="Montfort J."/>
            <person name="Robinson-Rechavi M."/>
            <person name="Bucao C."/>
            <person name="Bouchez O."/>
            <person name="Gislard M."/>
            <person name="Lluch J."/>
            <person name="Milhes M."/>
            <person name="Lampietro C."/>
            <person name="Lopez Roques C."/>
            <person name="Donnadieu C."/>
            <person name="Braasch I."/>
            <person name="Desvignes T."/>
            <person name="Postlethwait J."/>
            <person name="Bobe J."/>
            <person name="Guiguen Y."/>
        </authorList>
    </citation>
    <scope>NUCLEOTIDE SEQUENCE</scope>
    <source>
        <strain evidence="5">M-15738</strain>
        <tissue evidence="5">Blood</tissue>
    </source>
</reference>
<keyword evidence="1" id="KW-0430">Lectin</keyword>
<comment type="caution">
    <text evidence="5">The sequence shown here is derived from an EMBL/GenBank/DDBJ whole genome shotgun (WGS) entry which is preliminary data.</text>
</comment>
<dbReference type="Proteomes" id="UP000823561">
    <property type="component" value="Chromosome 19"/>
</dbReference>
<evidence type="ECO:0000256" key="2">
    <source>
        <dbReference type="SAM" id="Coils"/>
    </source>
</evidence>
<sequence length="317" mass="36581">MSVNINEREDIVEVKQILTDHIEVYDNSTRSDSPGGGWGSERIKQKGARPYKLATGSVLLLCALLLFTIMGLCVHISRERHELRAITTNLTGARDLLESTNANLTRERDACKTSNTLITKEKEQLESTYAAVVSERDQLNATYTNTHAEKVQLQANYNTLSKDKDQLQNRYNELKRDRESLNTSYVNLENERNDMQKGLLDLGWRYFDSHLYYISTMNKSWDDARQDCKSRGADLIKIDSQEEQEFVSSFNKEAWIGLSDVNIEGQWRWVDGSPLTTKFWAKDQPNSYKGEQDCVKLWLSPPLENWNDEKCSIQCFR</sequence>
<name>A0AAV6FRJ6_9TELE</name>
<dbReference type="PANTHER" id="PTHR22803">
    <property type="entry name" value="MANNOSE, PHOSPHOLIPASE, LECTIN RECEPTOR RELATED"/>
    <property type="match status" value="1"/>
</dbReference>
<evidence type="ECO:0000256" key="1">
    <source>
        <dbReference type="ARBA" id="ARBA00022734"/>
    </source>
</evidence>
<dbReference type="Pfam" id="PF00059">
    <property type="entry name" value="Lectin_C"/>
    <property type="match status" value="1"/>
</dbReference>
<dbReference type="InterPro" id="IPR001304">
    <property type="entry name" value="C-type_lectin-like"/>
</dbReference>
<dbReference type="InterPro" id="IPR016187">
    <property type="entry name" value="CTDL_fold"/>
</dbReference>
<dbReference type="PROSITE" id="PS50041">
    <property type="entry name" value="C_TYPE_LECTIN_2"/>
    <property type="match status" value="1"/>
</dbReference>
<dbReference type="InterPro" id="IPR050111">
    <property type="entry name" value="C-type_lectin/snaclec_domain"/>
</dbReference>
<dbReference type="Gene3D" id="1.20.5.400">
    <property type="match status" value="3"/>
</dbReference>
<evidence type="ECO:0000313" key="6">
    <source>
        <dbReference type="Proteomes" id="UP000823561"/>
    </source>
</evidence>
<keyword evidence="3" id="KW-1133">Transmembrane helix</keyword>
<keyword evidence="2" id="KW-0175">Coiled coil</keyword>
<feature type="domain" description="C-type lectin" evidence="4">
    <location>
        <begin position="207"/>
        <end position="312"/>
    </location>
</feature>
<gene>
    <name evidence="5" type="ORF">AALO_G00241060</name>
</gene>
<keyword evidence="3" id="KW-0812">Transmembrane</keyword>
<accession>A0AAV6FRJ6</accession>
<dbReference type="AlphaFoldDB" id="A0AAV6FRJ6"/>
<dbReference type="EMBL" id="JADWDJ010000019">
    <property type="protein sequence ID" value="KAG5265328.1"/>
    <property type="molecule type" value="Genomic_DNA"/>
</dbReference>
<organism evidence="5 6">
    <name type="scientific">Alosa alosa</name>
    <name type="common">allis shad</name>
    <dbReference type="NCBI Taxonomy" id="278164"/>
    <lineage>
        <taxon>Eukaryota</taxon>
        <taxon>Metazoa</taxon>
        <taxon>Chordata</taxon>
        <taxon>Craniata</taxon>
        <taxon>Vertebrata</taxon>
        <taxon>Euteleostomi</taxon>
        <taxon>Actinopterygii</taxon>
        <taxon>Neopterygii</taxon>
        <taxon>Teleostei</taxon>
        <taxon>Clupei</taxon>
        <taxon>Clupeiformes</taxon>
        <taxon>Clupeoidei</taxon>
        <taxon>Clupeidae</taxon>
        <taxon>Alosa</taxon>
    </lineage>
</organism>
<dbReference type="InterPro" id="IPR016186">
    <property type="entry name" value="C-type_lectin-like/link_sf"/>
</dbReference>
<dbReference type="SMART" id="SM00034">
    <property type="entry name" value="CLECT"/>
    <property type="match status" value="1"/>
</dbReference>
<protein>
    <recommendedName>
        <fullName evidence="4">C-type lectin domain-containing protein</fullName>
    </recommendedName>
</protein>
<evidence type="ECO:0000256" key="3">
    <source>
        <dbReference type="SAM" id="Phobius"/>
    </source>
</evidence>
<feature type="coiled-coil region" evidence="2">
    <location>
        <begin position="122"/>
        <end position="198"/>
    </location>
</feature>
<proteinExistence type="predicted"/>
<evidence type="ECO:0000259" key="4">
    <source>
        <dbReference type="PROSITE" id="PS50041"/>
    </source>
</evidence>
<dbReference type="SUPFAM" id="SSF56436">
    <property type="entry name" value="C-type lectin-like"/>
    <property type="match status" value="1"/>
</dbReference>
<dbReference type="GO" id="GO:0030246">
    <property type="term" value="F:carbohydrate binding"/>
    <property type="evidence" value="ECO:0007669"/>
    <property type="project" value="UniProtKB-KW"/>
</dbReference>
<dbReference type="CDD" id="cd03590">
    <property type="entry name" value="CLECT_DC-SIGN_like"/>
    <property type="match status" value="1"/>
</dbReference>
<feature type="transmembrane region" description="Helical" evidence="3">
    <location>
        <begin position="53"/>
        <end position="74"/>
    </location>
</feature>
<keyword evidence="6" id="KW-1185">Reference proteome</keyword>
<keyword evidence="3" id="KW-0472">Membrane</keyword>
<evidence type="ECO:0000313" key="5">
    <source>
        <dbReference type="EMBL" id="KAG5265328.1"/>
    </source>
</evidence>
<dbReference type="Gene3D" id="3.10.100.10">
    <property type="entry name" value="Mannose-Binding Protein A, subunit A"/>
    <property type="match status" value="1"/>
</dbReference>
<dbReference type="InterPro" id="IPR033989">
    <property type="entry name" value="CD209-like_CTLD"/>
</dbReference>